<keyword evidence="4" id="KW-1000">Mitochondrion outer membrane</keyword>
<dbReference type="GeneID" id="25305898"/>
<reference evidence="10 11" key="1">
    <citation type="submission" date="2015-01" db="EMBL/GenBank/DDBJ databases">
        <title>The Genome Sequence of Fonsecaea pedrosoi CBS 271.37.</title>
        <authorList>
            <consortium name="The Broad Institute Genomics Platform"/>
            <person name="Cuomo C."/>
            <person name="de Hoog S."/>
            <person name="Gorbushina A."/>
            <person name="Stielow B."/>
            <person name="Teixiera M."/>
            <person name="Abouelleil A."/>
            <person name="Chapman S.B."/>
            <person name="Priest M."/>
            <person name="Young S.K."/>
            <person name="Wortman J."/>
            <person name="Nusbaum C."/>
            <person name="Birren B."/>
        </authorList>
    </citation>
    <scope>NUCLEOTIDE SEQUENCE [LARGE SCALE GENOMIC DNA]</scope>
    <source>
        <strain evidence="10 11">CBS 271.37</strain>
    </source>
</reference>
<keyword evidence="11" id="KW-1185">Reference proteome</keyword>
<keyword evidence="5" id="KW-0653">Protein transport</keyword>
<comment type="similarity">
    <text evidence="9">Belongs to the Tom5 family.</text>
</comment>
<evidence type="ECO:0000256" key="9">
    <source>
        <dbReference type="ARBA" id="ARBA00025716"/>
    </source>
</evidence>
<keyword evidence="6" id="KW-1133">Transmembrane helix</keyword>
<evidence type="ECO:0000313" key="11">
    <source>
        <dbReference type="Proteomes" id="UP000053029"/>
    </source>
</evidence>
<evidence type="ECO:0000313" key="10">
    <source>
        <dbReference type="EMBL" id="KIW79793.1"/>
    </source>
</evidence>
<evidence type="ECO:0000256" key="3">
    <source>
        <dbReference type="ARBA" id="ARBA00022692"/>
    </source>
</evidence>
<dbReference type="RefSeq" id="XP_013283601.1">
    <property type="nucleotide sequence ID" value="XM_013428147.1"/>
</dbReference>
<dbReference type="OrthoDB" id="4150500at2759"/>
<sequence>MFGGPHEQLSEKEIREGEAQATAQVQFFTVACLALWFCTLPPLPVEVFLETLVLPRSAGRLSGSGI</sequence>
<dbReference type="InterPro" id="IPR019603">
    <property type="entry name" value="Tom5"/>
</dbReference>
<evidence type="ECO:0000256" key="6">
    <source>
        <dbReference type="ARBA" id="ARBA00022989"/>
    </source>
</evidence>
<keyword evidence="7" id="KW-0496">Mitochondrion</keyword>
<keyword evidence="2" id="KW-0813">Transport</keyword>
<dbReference type="GO" id="GO:0006626">
    <property type="term" value="P:protein targeting to mitochondrion"/>
    <property type="evidence" value="ECO:0007669"/>
    <property type="project" value="UniProtKB-ARBA"/>
</dbReference>
<accession>A0A0D2GG54</accession>
<dbReference type="GO" id="GO:0005741">
    <property type="term" value="C:mitochondrial outer membrane"/>
    <property type="evidence" value="ECO:0007669"/>
    <property type="project" value="UniProtKB-SubCell"/>
</dbReference>
<dbReference type="Proteomes" id="UP000053029">
    <property type="component" value="Unassembled WGS sequence"/>
</dbReference>
<keyword evidence="8" id="KW-0472">Membrane</keyword>
<evidence type="ECO:0000256" key="2">
    <source>
        <dbReference type="ARBA" id="ARBA00022448"/>
    </source>
</evidence>
<keyword evidence="3" id="KW-0812">Transmembrane</keyword>
<gene>
    <name evidence="10" type="ORF">Z517_06408</name>
</gene>
<evidence type="ECO:0000256" key="1">
    <source>
        <dbReference type="ARBA" id="ARBA00004572"/>
    </source>
</evidence>
<name>A0A0D2GG54_9EURO</name>
<dbReference type="VEuPathDB" id="FungiDB:Z517_06408"/>
<evidence type="ECO:0000256" key="4">
    <source>
        <dbReference type="ARBA" id="ARBA00022787"/>
    </source>
</evidence>
<comment type="subcellular location">
    <subcellularLocation>
        <location evidence="1">Mitochondrion outer membrane</location>
        <topology evidence="1">Single-pass membrane protein</topology>
    </subcellularLocation>
</comment>
<dbReference type="AlphaFoldDB" id="A0A0D2GG54"/>
<dbReference type="EMBL" id="KN846972">
    <property type="protein sequence ID" value="KIW79793.1"/>
    <property type="molecule type" value="Genomic_DNA"/>
</dbReference>
<evidence type="ECO:0000256" key="5">
    <source>
        <dbReference type="ARBA" id="ARBA00022927"/>
    </source>
</evidence>
<dbReference type="GO" id="GO:0015031">
    <property type="term" value="P:protein transport"/>
    <property type="evidence" value="ECO:0007669"/>
    <property type="project" value="UniProtKB-KW"/>
</dbReference>
<proteinExistence type="inferred from homology"/>
<protein>
    <submittedName>
        <fullName evidence="10">Uncharacterized protein</fullName>
    </submittedName>
</protein>
<dbReference type="HOGENOM" id="CLU_2831226_0_0_1"/>
<dbReference type="Pfam" id="PF10642">
    <property type="entry name" value="Tom5"/>
    <property type="match status" value="1"/>
</dbReference>
<organism evidence="10 11">
    <name type="scientific">Fonsecaea pedrosoi CBS 271.37</name>
    <dbReference type="NCBI Taxonomy" id="1442368"/>
    <lineage>
        <taxon>Eukaryota</taxon>
        <taxon>Fungi</taxon>
        <taxon>Dikarya</taxon>
        <taxon>Ascomycota</taxon>
        <taxon>Pezizomycotina</taxon>
        <taxon>Eurotiomycetes</taxon>
        <taxon>Chaetothyriomycetidae</taxon>
        <taxon>Chaetothyriales</taxon>
        <taxon>Herpotrichiellaceae</taxon>
        <taxon>Fonsecaea</taxon>
    </lineage>
</organism>
<evidence type="ECO:0000256" key="8">
    <source>
        <dbReference type="ARBA" id="ARBA00023136"/>
    </source>
</evidence>
<evidence type="ECO:0000256" key="7">
    <source>
        <dbReference type="ARBA" id="ARBA00023128"/>
    </source>
</evidence>